<evidence type="ECO:0000256" key="4">
    <source>
        <dbReference type="ARBA" id="ARBA00022679"/>
    </source>
</evidence>
<keyword evidence="12" id="KW-1185">Reference proteome</keyword>
<keyword evidence="9" id="KW-0448">Lipopolysaccharide biosynthesis</keyword>
<evidence type="ECO:0000256" key="7">
    <source>
        <dbReference type="PIRSR" id="PIRSR639901-1"/>
    </source>
</evidence>
<dbReference type="InterPro" id="IPR038107">
    <property type="entry name" value="Glycos_transf_N_sf"/>
</dbReference>
<evidence type="ECO:0000256" key="6">
    <source>
        <dbReference type="ARBA" id="ARBA00049183"/>
    </source>
</evidence>
<evidence type="ECO:0000256" key="9">
    <source>
        <dbReference type="RuleBase" id="RU365103"/>
    </source>
</evidence>
<dbReference type="Proteomes" id="UP000216857">
    <property type="component" value="Unassembled WGS sequence"/>
</dbReference>
<comment type="pathway">
    <text evidence="1 9">Bacterial outer membrane biogenesis; LPS core biosynthesis.</text>
</comment>
<dbReference type="GO" id="GO:0005886">
    <property type="term" value="C:plasma membrane"/>
    <property type="evidence" value="ECO:0007669"/>
    <property type="project" value="UniProtKB-SubCell"/>
</dbReference>
<dbReference type="Gene3D" id="3.40.50.11720">
    <property type="entry name" value="3-Deoxy-D-manno-octulosonic-acid transferase, N-terminal domain"/>
    <property type="match status" value="1"/>
</dbReference>
<dbReference type="SUPFAM" id="SSF53756">
    <property type="entry name" value="UDP-Glycosyltransferase/glycogen phosphorylase"/>
    <property type="match status" value="1"/>
</dbReference>
<comment type="caution">
    <text evidence="11">The sequence shown here is derived from an EMBL/GenBank/DDBJ whole genome shotgun (WGS) entry which is preliminary data.</text>
</comment>
<keyword evidence="4 9" id="KW-0808">Transferase</keyword>
<evidence type="ECO:0000256" key="8">
    <source>
        <dbReference type="PIRSR" id="PIRSR639901-2"/>
    </source>
</evidence>
<dbReference type="Pfam" id="PF04413">
    <property type="entry name" value="Glycos_transf_N"/>
    <property type="match status" value="1"/>
</dbReference>
<reference evidence="11" key="1">
    <citation type="submission" date="2017-05" db="EMBL/GenBank/DDBJ databases">
        <title>Complete and WGS of Bordetella genogroups.</title>
        <authorList>
            <person name="Spilker T."/>
            <person name="Lipuma J."/>
        </authorList>
    </citation>
    <scope>NUCLEOTIDE SEQUENCE</scope>
    <source>
        <strain evidence="11">AU21707</strain>
    </source>
</reference>
<feature type="domain" description="3-deoxy-D-manno-octulosonic-acid transferase N-terminal" evidence="10">
    <location>
        <begin position="38"/>
        <end position="217"/>
    </location>
</feature>
<evidence type="ECO:0000256" key="2">
    <source>
        <dbReference type="ARBA" id="ARBA00012621"/>
    </source>
</evidence>
<name>A0A261R7G6_9BORD</name>
<evidence type="ECO:0000256" key="3">
    <source>
        <dbReference type="ARBA" id="ARBA00019077"/>
    </source>
</evidence>
<dbReference type="UniPathway" id="UPA00958"/>
<comment type="similarity">
    <text evidence="9">Belongs to the glycosyltransferase group 1 family.</text>
</comment>
<dbReference type="GO" id="GO:0009244">
    <property type="term" value="P:lipopolysaccharide core region biosynthetic process"/>
    <property type="evidence" value="ECO:0007669"/>
    <property type="project" value="UniProtKB-UniRule"/>
</dbReference>
<evidence type="ECO:0000259" key="10">
    <source>
        <dbReference type="Pfam" id="PF04413"/>
    </source>
</evidence>
<dbReference type="Gene3D" id="3.40.50.2000">
    <property type="entry name" value="Glycogen Phosphorylase B"/>
    <property type="match status" value="1"/>
</dbReference>
<dbReference type="PANTHER" id="PTHR42755">
    <property type="entry name" value="3-DEOXY-MANNO-OCTULOSONATE CYTIDYLYLTRANSFERASE"/>
    <property type="match status" value="1"/>
</dbReference>
<evidence type="ECO:0000256" key="1">
    <source>
        <dbReference type="ARBA" id="ARBA00004713"/>
    </source>
</evidence>
<feature type="active site" description="Proton acceptor" evidence="7">
    <location>
        <position position="65"/>
    </location>
</feature>
<dbReference type="EMBL" id="NEVJ01000003">
    <property type="protein sequence ID" value="OZI20921.1"/>
    <property type="molecule type" value="Genomic_DNA"/>
</dbReference>
<dbReference type="InterPro" id="IPR007507">
    <property type="entry name" value="Glycos_transf_N"/>
</dbReference>
<dbReference type="OrthoDB" id="9789797at2"/>
<evidence type="ECO:0000256" key="5">
    <source>
        <dbReference type="ARBA" id="ARBA00031445"/>
    </source>
</evidence>
<comment type="function">
    <text evidence="9">Involved in lipopolysaccharide (LPS) biosynthesis. Catalyzes the transfer of 3-deoxy-D-manno-octulosonate (Kdo) residue(s) from CMP-Kdo to lipid IV(A), the tetraacyldisaccharide-1,4'-bisphosphate precursor of lipid A.</text>
</comment>
<dbReference type="EC" id="2.4.99.12" evidence="2 9"/>
<dbReference type="PANTHER" id="PTHR42755:SF1">
    <property type="entry name" value="3-DEOXY-D-MANNO-OCTULOSONIC ACID TRANSFERASE, MITOCHONDRIAL-RELATED"/>
    <property type="match status" value="1"/>
</dbReference>
<evidence type="ECO:0000313" key="12">
    <source>
        <dbReference type="Proteomes" id="UP000216857"/>
    </source>
</evidence>
<keyword evidence="9" id="KW-0472">Membrane</keyword>
<sequence length="429" mass="47558">MTRFLYTVLLRIFAPLIWLWMRARAGKDGDRWQILAPARFGRYVEREQDRDRIGRVWVHAVSLGEVRAAHPLIRTLLDRGFPLLLTHTTPTGWDEAARVYGGEIANGRLRQAWLPYDFPGSVRRFLRFFKPRCGILIEREVWPNLIHEARVEGVSVVLVSARLSLSSLKQARWFGSALRRAYSTLDLVLAQTVEDAERLQRVGARGPRVVGNLKFDVSLSKPQLEEGRRFRQSLGRPVLAIASTRDGEERWFLGALRARELTPGLEDVLHIIIPRHPQRFSDVEALLQREGVKFARRSSSEGMPTPGISVLLGDTIGEMSFYLGAADVAIVGGGFAPLGGQNLIEACVAGTPVIVGPHMHNFAQATRDAVAAGAALQVTDAESAVRAAYALLSDDARRAGMSRSARAWTASHAGATDRIVELLRPWLGN</sequence>
<feature type="site" description="Transition state stabilizer" evidence="8">
    <location>
        <position position="138"/>
    </location>
</feature>
<protein>
    <recommendedName>
        <fullName evidence="3 9">3-deoxy-D-manno-octulosonic acid transferase</fullName>
        <shortName evidence="9">Kdo transferase</shortName>
        <ecNumber evidence="2 9">2.4.99.12</ecNumber>
    </recommendedName>
    <alternativeName>
        <fullName evidence="5 9">Lipid IV(A) 3-deoxy-D-manno-octulosonic acid transferase</fullName>
    </alternativeName>
</protein>
<dbReference type="RefSeq" id="WP_094849477.1">
    <property type="nucleotide sequence ID" value="NZ_NEVJ01000003.1"/>
</dbReference>
<dbReference type="InterPro" id="IPR039901">
    <property type="entry name" value="Kdotransferase"/>
</dbReference>
<dbReference type="GO" id="GO:0043842">
    <property type="term" value="F:Kdo transferase activity"/>
    <property type="evidence" value="ECO:0007669"/>
    <property type="project" value="UniProtKB-EC"/>
</dbReference>
<comment type="catalytic activity">
    <reaction evidence="6 9">
        <text>lipid IVA (E. coli) + CMP-3-deoxy-beta-D-manno-octulosonate = alpha-Kdo-(2-&gt;6)-lipid IVA (E. coli) + CMP + H(+)</text>
        <dbReference type="Rhea" id="RHEA:28066"/>
        <dbReference type="ChEBI" id="CHEBI:15378"/>
        <dbReference type="ChEBI" id="CHEBI:58603"/>
        <dbReference type="ChEBI" id="CHEBI:60364"/>
        <dbReference type="ChEBI" id="CHEBI:60377"/>
        <dbReference type="ChEBI" id="CHEBI:85987"/>
        <dbReference type="EC" id="2.4.99.12"/>
    </reaction>
</comment>
<gene>
    <name evidence="11" type="ORF">CAL26_26055</name>
</gene>
<dbReference type="AlphaFoldDB" id="A0A261R7G6"/>
<evidence type="ECO:0000313" key="11">
    <source>
        <dbReference type="EMBL" id="OZI20921.1"/>
    </source>
</evidence>
<accession>A0A261R7G6</accession>
<proteinExistence type="inferred from homology"/>
<comment type="subcellular location">
    <subcellularLocation>
        <location evidence="9">Cell membrane</location>
    </subcellularLocation>
</comment>
<keyword evidence="9" id="KW-1003">Cell membrane</keyword>
<organism evidence="11 12">
    <name type="scientific">Bordetella genomosp. 9</name>
    <dbReference type="NCBI Taxonomy" id="1416803"/>
    <lineage>
        <taxon>Bacteria</taxon>
        <taxon>Pseudomonadati</taxon>
        <taxon>Pseudomonadota</taxon>
        <taxon>Betaproteobacteria</taxon>
        <taxon>Burkholderiales</taxon>
        <taxon>Alcaligenaceae</taxon>
        <taxon>Bordetella</taxon>
    </lineage>
</organism>
<feature type="site" description="Transition state stabilizer" evidence="8">
    <location>
        <position position="214"/>
    </location>
</feature>
<dbReference type="GO" id="GO:0009245">
    <property type="term" value="P:lipid A biosynthetic process"/>
    <property type="evidence" value="ECO:0007669"/>
    <property type="project" value="TreeGrafter"/>
</dbReference>